<evidence type="ECO:0000256" key="1">
    <source>
        <dbReference type="ARBA" id="ARBA00004651"/>
    </source>
</evidence>
<keyword evidence="5 7" id="KW-1133">Transmembrane helix</keyword>
<keyword evidence="6 7" id="KW-0472">Membrane</keyword>
<dbReference type="GO" id="GO:0005886">
    <property type="term" value="C:plasma membrane"/>
    <property type="evidence" value="ECO:0007669"/>
    <property type="project" value="UniProtKB-SubCell"/>
</dbReference>
<comment type="similarity">
    <text evidence="2">Belongs to the MscS (TC 1.A.23) family.</text>
</comment>
<comment type="subcellular location">
    <subcellularLocation>
        <location evidence="1">Cell membrane</location>
        <topology evidence="1">Multi-pass membrane protein</topology>
    </subcellularLocation>
</comment>
<keyword evidence="11" id="KW-1185">Reference proteome</keyword>
<evidence type="ECO:0000313" key="11">
    <source>
        <dbReference type="Proteomes" id="UP000005277"/>
    </source>
</evidence>
<name>F0H118_9FIRM</name>
<organism evidence="10 11">
    <name type="scientific">Anaerococcus hydrogenalis ACS-025-V-Sch4</name>
    <dbReference type="NCBI Taxonomy" id="879306"/>
    <lineage>
        <taxon>Bacteria</taxon>
        <taxon>Bacillati</taxon>
        <taxon>Bacillota</taxon>
        <taxon>Tissierellia</taxon>
        <taxon>Tissierellales</taxon>
        <taxon>Peptoniphilaceae</taxon>
        <taxon>Anaerococcus</taxon>
    </lineage>
</organism>
<dbReference type="InterPro" id="IPR011066">
    <property type="entry name" value="MscS_channel_C_sf"/>
</dbReference>
<accession>F0H118</accession>
<dbReference type="PANTHER" id="PTHR30460:SF0">
    <property type="entry name" value="MODERATE CONDUCTANCE MECHANOSENSITIVE CHANNEL YBIO"/>
    <property type="match status" value="1"/>
</dbReference>
<dbReference type="AlphaFoldDB" id="F0H118"/>
<evidence type="ECO:0000259" key="8">
    <source>
        <dbReference type="Pfam" id="PF00924"/>
    </source>
</evidence>
<comment type="caution">
    <text evidence="10">The sequence shown here is derived from an EMBL/GenBank/DDBJ whole genome shotgun (WGS) entry which is preliminary data.</text>
</comment>
<dbReference type="SUPFAM" id="SSF50182">
    <property type="entry name" value="Sm-like ribonucleoproteins"/>
    <property type="match status" value="1"/>
</dbReference>
<dbReference type="InterPro" id="IPR049142">
    <property type="entry name" value="MS_channel_1st"/>
</dbReference>
<feature type="domain" description="Mechanosensitive ion channel MscS" evidence="8">
    <location>
        <begin position="119"/>
        <end position="184"/>
    </location>
</feature>
<evidence type="ECO:0000256" key="7">
    <source>
        <dbReference type="SAM" id="Phobius"/>
    </source>
</evidence>
<feature type="transmembrane region" description="Helical" evidence="7">
    <location>
        <begin position="71"/>
        <end position="97"/>
    </location>
</feature>
<keyword evidence="4 7" id="KW-0812">Transmembrane</keyword>
<dbReference type="Pfam" id="PF00924">
    <property type="entry name" value="MS_channel_2nd"/>
    <property type="match status" value="1"/>
</dbReference>
<feature type="transmembrane region" description="Helical" evidence="7">
    <location>
        <begin position="103"/>
        <end position="125"/>
    </location>
</feature>
<feature type="transmembrane region" description="Helical" evidence="7">
    <location>
        <begin position="25"/>
        <end position="50"/>
    </location>
</feature>
<gene>
    <name evidence="10" type="ORF">HMPREF9246_1898</name>
</gene>
<sequence>MDEINDIDKMVEKSSLLPDFMRNKIIIDIISVAIVVLVCFFVLKLVHKIIIKFFNRNKKKINRNAAKLETLIKVFYSTVRVIIIFIAITIILDIFGINTSSLIATAGIGGIAIALGAQTLIADFVKGIFIIFDDKLRVGEWVVCSGVEGTVEEVNLRITKIRDYNGSLHIIPNSNITNVQNYNRGAQRSEAYFCVSNDTKLEDVKAMIETVSQKIKNMPKYKKAFIEDLSFFEITEFKDFSYKVRVTSLVKIGTQWEISRKVRELIKIEMEKRNIKSSLLEEEVYEKI</sequence>
<evidence type="ECO:0000256" key="2">
    <source>
        <dbReference type="ARBA" id="ARBA00008017"/>
    </source>
</evidence>
<dbReference type="PANTHER" id="PTHR30460">
    <property type="entry name" value="MODERATE CONDUCTANCE MECHANOSENSITIVE CHANNEL YBIO"/>
    <property type="match status" value="1"/>
</dbReference>
<feature type="domain" description="Mechanosensitive ion channel transmembrane helices 2/3" evidence="9">
    <location>
        <begin position="79"/>
        <end position="118"/>
    </location>
</feature>
<dbReference type="RefSeq" id="WP_004817594.1">
    <property type="nucleotide sequence ID" value="NZ_AEXN01000027.1"/>
</dbReference>
<dbReference type="InterPro" id="IPR011014">
    <property type="entry name" value="MscS_channel_TM-2"/>
</dbReference>
<proteinExistence type="inferred from homology"/>
<dbReference type="Gene3D" id="3.30.70.100">
    <property type="match status" value="1"/>
</dbReference>
<dbReference type="EMBL" id="AEXN01000027">
    <property type="protein sequence ID" value="EGC83803.1"/>
    <property type="molecule type" value="Genomic_DNA"/>
</dbReference>
<dbReference type="SUPFAM" id="SSF82689">
    <property type="entry name" value="Mechanosensitive channel protein MscS (YggB), C-terminal domain"/>
    <property type="match status" value="1"/>
</dbReference>
<dbReference type="InterPro" id="IPR023408">
    <property type="entry name" value="MscS_beta-dom_sf"/>
</dbReference>
<dbReference type="Pfam" id="PF21088">
    <property type="entry name" value="MS_channel_1st"/>
    <property type="match status" value="1"/>
</dbReference>
<evidence type="ECO:0000256" key="5">
    <source>
        <dbReference type="ARBA" id="ARBA00022989"/>
    </source>
</evidence>
<protein>
    <submittedName>
        <fullName evidence="10">Transporter, small conductance mechanosensitive ion channel MscS family protein</fullName>
    </submittedName>
</protein>
<evidence type="ECO:0000313" key="10">
    <source>
        <dbReference type="EMBL" id="EGC83803.1"/>
    </source>
</evidence>
<reference evidence="10 11" key="1">
    <citation type="submission" date="2011-01" db="EMBL/GenBank/DDBJ databases">
        <authorList>
            <person name="Durkin A.S."/>
            <person name="Madupu R."/>
            <person name="Torralba M."/>
            <person name="Gillis M."/>
            <person name="Methe B."/>
            <person name="Sutton G."/>
            <person name="Nelson K.E."/>
        </authorList>
    </citation>
    <scope>NUCLEOTIDE SEQUENCE [LARGE SCALE GENOMIC DNA]</scope>
    <source>
        <strain evidence="10 11">ACS-025-V-Sch4</strain>
    </source>
</reference>
<evidence type="ECO:0000256" key="6">
    <source>
        <dbReference type="ARBA" id="ARBA00023136"/>
    </source>
</evidence>
<evidence type="ECO:0000256" key="4">
    <source>
        <dbReference type="ARBA" id="ARBA00022692"/>
    </source>
</evidence>
<dbReference type="InterPro" id="IPR010920">
    <property type="entry name" value="LSM_dom_sf"/>
</dbReference>
<evidence type="ECO:0000259" key="9">
    <source>
        <dbReference type="Pfam" id="PF21088"/>
    </source>
</evidence>
<dbReference type="Gene3D" id="2.30.30.60">
    <property type="match status" value="1"/>
</dbReference>
<dbReference type="GO" id="GO:0008381">
    <property type="term" value="F:mechanosensitive monoatomic ion channel activity"/>
    <property type="evidence" value="ECO:0007669"/>
    <property type="project" value="InterPro"/>
</dbReference>
<keyword evidence="3" id="KW-1003">Cell membrane</keyword>
<dbReference type="FunFam" id="2.30.30.60:FF:000001">
    <property type="entry name" value="MscS Mechanosensitive ion channel"/>
    <property type="match status" value="1"/>
</dbReference>
<dbReference type="InterPro" id="IPR006685">
    <property type="entry name" value="MscS_channel_2nd"/>
</dbReference>
<dbReference type="SUPFAM" id="SSF82861">
    <property type="entry name" value="Mechanosensitive channel protein MscS (YggB), transmembrane region"/>
    <property type="match status" value="1"/>
</dbReference>
<dbReference type="InterPro" id="IPR045276">
    <property type="entry name" value="YbiO_bact"/>
</dbReference>
<dbReference type="Gene3D" id="1.10.287.1260">
    <property type="match status" value="1"/>
</dbReference>
<dbReference type="Proteomes" id="UP000005277">
    <property type="component" value="Unassembled WGS sequence"/>
</dbReference>
<evidence type="ECO:0000256" key="3">
    <source>
        <dbReference type="ARBA" id="ARBA00022475"/>
    </source>
</evidence>
<dbReference type="OrthoDB" id="9809206at2"/>